<keyword evidence="6" id="KW-0539">Nucleus</keyword>
<dbReference type="GO" id="GO:0071763">
    <property type="term" value="P:nuclear membrane organization"/>
    <property type="evidence" value="ECO:0000318"/>
    <property type="project" value="GO_Central"/>
</dbReference>
<dbReference type="Pfam" id="PF12949">
    <property type="entry name" value="HeH"/>
    <property type="match status" value="1"/>
</dbReference>
<dbReference type="InterPro" id="IPR044780">
    <property type="entry name" value="Heh2/Src1"/>
</dbReference>
<feature type="domain" description="Man1/Src1-like C-terminal" evidence="9">
    <location>
        <begin position="531"/>
        <end position="908"/>
    </location>
</feature>
<feature type="transmembrane region" description="Helical" evidence="8">
    <location>
        <begin position="524"/>
        <end position="543"/>
    </location>
</feature>
<protein>
    <submittedName>
        <fullName evidence="11">AER303Wp</fullName>
    </submittedName>
</protein>
<dbReference type="Proteomes" id="UP000000591">
    <property type="component" value="Chromosome V"/>
</dbReference>
<dbReference type="eggNOG" id="ENOG502QVG5">
    <property type="taxonomic scope" value="Eukaryota"/>
</dbReference>
<sequence length="910" mass="102180">MVEQEYWDEDLDPKSLKVAELRKILLENDITFSGHDKKSDLVQLFRSNARIIRANALRVKDARPDSAGVQKVRRDGKVKEGAAQRAGGKTRRATRISSAGSAEGDSTFENTSGVAEVSSPFSDVNEFQLHANPRKRRKDEADAEDESDGDGGAAARRVKPKRGKVTADQHRLASTTAQERNARRSPIAEKVQSKRTPTKTGHRSLMIHKFESSSEDDSSATTTPAKKLLVFDRSSEKKPEITDFTYPARKYAAPDLSKLKVSPEFKAKLAQLQASSSKAQSPQRAGVTDTVESDDSSVNQAESNSEDNTETNSTNSVSLRRLREQKNNVVAPSTKHNVSSNKGTPVISGNKAVVTSTKDTPVKSGTRSGAAAIRDTPVKSGTKPGVSSTKGTPVASGTRHAVSSAKGTPTKATSERLTHITTKDSSNNRAKTRKQHKVEHDKRESLKSESLRVSSSKAQSTSVNSKIGRSNTKAEECVESGPEEVPEDKVTDHSELEEVSVNEETAIETVGGVRIFFNYLRHCAVKLFTFLLIVVPILFGLWYREQRVLIGYCGHEINLPTFTNTDSSPFLSQLDLFLREAKPACLPCPENAICYPYMKIKCRPDYSVTPSILSLYGLFPVSDKCVKDSKREKLIAEVVHKSLELLRTKNAQIQCGECEDDTISGISENELYQIFFESRAPWMNEDEFRDIWQQVVKDLKTQPEIVCRQVSIDRLNVLPFVLDNDLLTNLLQVPTRRTFIPSDTDDLFEADDIQEQERYLQHTEEKEYFRSVSKKYIGIRCQFERQVYRTYKRFTLIFWGSLIVVVIMQVLKIKLQHRFKQQGMVEDLNSQVIEKLQQAAQSKTEGEPRYLSTVQLRDVLLSDVADLKYKNHLWNKVVHKLESNNTNVKTMLMEVHGEIMKCWEWVGPVE</sequence>
<dbReference type="PANTHER" id="PTHR47808">
    <property type="entry name" value="INNER NUCLEAR MEMBRANE PROTEIN HEH2-RELATED"/>
    <property type="match status" value="1"/>
</dbReference>
<feature type="compositionally biased region" description="Polar residues" evidence="7">
    <location>
        <begin position="353"/>
        <end position="367"/>
    </location>
</feature>
<dbReference type="GO" id="GO:0003682">
    <property type="term" value="F:chromatin binding"/>
    <property type="evidence" value="ECO:0007669"/>
    <property type="project" value="InterPro"/>
</dbReference>
<evidence type="ECO:0000256" key="8">
    <source>
        <dbReference type="SAM" id="Phobius"/>
    </source>
</evidence>
<dbReference type="HOGENOM" id="CLU_010838_0_0_1"/>
<dbReference type="AlphaFoldDB" id="Q756G3"/>
<feature type="compositionally biased region" description="Low complexity" evidence="7">
    <location>
        <begin position="269"/>
        <end position="281"/>
    </location>
</feature>
<dbReference type="RefSeq" id="NP_985160.2">
    <property type="nucleotide sequence ID" value="NM_210514.2"/>
</dbReference>
<evidence type="ECO:0000259" key="10">
    <source>
        <dbReference type="Pfam" id="PF12949"/>
    </source>
</evidence>
<evidence type="ECO:0000256" key="4">
    <source>
        <dbReference type="ARBA" id="ARBA00022989"/>
    </source>
</evidence>
<feature type="compositionally biased region" description="Basic and acidic residues" evidence="7">
    <location>
        <begin position="229"/>
        <end position="241"/>
    </location>
</feature>
<feature type="region of interest" description="Disordered" evidence="7">
    <location>
        <begin position="62"/>
        <end position="256"/>
    </location>
</feature>
<keyword evidence="4 8" id="KW-1133">Transmembrane helix</keyword>
<dbReference type="InterPro" id="IPR041885">
    <property type="entry name" value="MAN1_winged_helix_dom"/>
</dbReference>
<feature type="compositionally biased region" description="Acidic residues" evidence="7">
    <location>
        <begin position="477"/>
        <end position="486"/>
    </location>
</feature>
<organism evidence="11 12">
    <name type="scientific">Eremothecium gossypii (strain ATCC 10895 / CBS 109.51 / FGSC 9923 / NRRL Y-1056)</name>
    <name type="common">Yeast</name>
    <name type="synonym">Ashbya gossypii</name>
    <dbReference type="NCBI Taxonomy" id="284811"/>
    <lineage>
        <taxon>Eukaryota</taxon>
        <taxon>Fungi</taxon>
        <taxon>Dikarya</taxon>
        <taxon>Ascomycota</taxon>
        <taxon>Saccharomycotina</taxon>
        <taxon>Saccharomycetes</taxon>
        <taxon>Saccharomycetales</taxon>
        <taxon>Saccharomycetaceae</taxon>
        <taxon>Eremothecium</taxon>
    </lineage>
</organism>
<evidence type="ECO:0000313" key="11">
    <source>
        <dbReference type="EMBL" id="AAS52984.2"/>
    </source>
</evidence>
<evidence type="ECO:0000256" key="5">
    <source>
        <dbReference type="ARBA" id="ARBA00023136"/>
    </source>
</evidence>
<feature type="compositionally biased region" description="Basic and acidic residues" evidence="7">
    <location>
        <begin position="438"/>
        <end position="450"/>
    </location>
</feature>
<evidence type="ECO:0000256" key="3">
    <source>
        <dbReference type="ARBA" id="ARBA00022692"/>
    </source>
</evidence>
<keyword evidence="5 8" id="KW-0472">Membrane</keyword>
<dbReference type="PANTHER" id="PTHR47808:SF2">
    <property type="entry name" value="LEM DOMAIN-CONTAINING PROTEIN 2"/>
    <property type="match status" value="1"/>
</dbReference>
<dbReference type="InParanoid" id="Q756G3"/>
<gene>
    <name evidence="11" type="ORF">AGOS_AER303W</name>
</gene>
<evidence type="ECO:0000313" key="12">
    <source>
        <dbReference type="Proteomes" id="UP000000591"/>
    </source>
</evidence>
<dbReference type="OrthoDB" id="2503928at2759"/>
<proteinExistence type="predicted"/>
<reference evidence="11 12" key="1">
    <citation type="journal article" date="2004" name="Science">
        <title>The Ashbya gossypii genome as a tool for mapping the ancient Saccharomyces cerevisiae genome.</title>
        <authorList>
            <person name="Dietrich F.S."/>
            <person name="Voegeli S."/>
            <person name="Brachat S."/>
            <person name="Lerch A."/>
            <person name="Gates K."/>
            <person name="Steiner S."/>
            <person name="Mohr C."/>
            <person name="Pohlmann R."/>
            <person name="Luedi P."/>
            <person name="Choi S."/>
            <person name="Wing R.A."/>
            <person name="Flavier A."/>
            <person name="Gaffney T.D."/>
            <person name="Philippsen P."/>
        </authorList>
    </citation>
    <scope>NUCLEOTIDE SEQUENCE [LARGE SCALE GENOMIC DNA]</scope>
    <source>
        <strain evidence="12">ATCC 10895 / CBS 109.51 / FGSC 9923 / NRRL Y-1056</strain>
    </source>
</reference>
<keyword evidence="2" id="KW-0597">Phosphoprotein</keyword>
<feature type="compositionally biased region" description="Basic residues" evidence="7">
    <location>
        <begin position="196"/>
        <end position="206"/>
    </location>
</feature>
<dbReference type="CDD" id="cd12935">
    <property type="entry name" value="LEM_like"/>
    <property type="match status" value="1"/>
</dbReference>
<keyword evidence="12" id="KW-1185">Reference proteome</keyword>
<evidence type="ECO:0000256" key="6">
    <source>
        <dbReference type="ARBA" id="ARBA00023242"/>
    </source>
</evidence>
<evidence type="ECO:0000256" key="7">
    <source>
        <dbReference type="SAM" id="MobiDB-lite"/>
    </source>
</evidence>
<evidence type="ECO:0000256" key="2">
    <source>
        <dbReference type="ARBA" id="ARBA00022553"/>
    </source>
</evidence>
<feature type="compositionally biased region" description="Basic and acidic residues" evidence="7">
    <location>
        <begin position="72"/>
        <end position="82"/>
    </location>
</feature>
<keyword evidence="3 8" id="KW-0812">Transmembrane</keyword>
<dbReference type="GeneID" id="4621373"/>
<feature type="compositionally biased region" description="Polar residues" evidence="7">
    <location>
        <begin position="458"/>
        <end position="471"/>
    </location>
</feature>
<dbReference type="EMBL" id="AE016818">
    <property type="protein sequence ID" value="AAS52984.2"/>
    <property type="molecule type" value="Genomic_DNA"/>
</dbReference>
<feature type="transmembrane region" description="Helical" evidence="8">
    <location>
        <begin position="794"/>
        <end position="811"/>
    </location>
</feature>
<dbReference type="Gene3D" id="1.10.10.1180">
    <property type="entry name" value="MAN1, winged-helix domain"/>
    <property type="match status" value="1"/>
</dbReference>
<feature type="domain" description="HeH/LEM" evidence="10">
    <location>
        <begin position="13"/>
        <end position="46"/>
    </location>
</feature>
<dbReference type="InterPro" id="IPR025856">
    <property type="entry name" value="HeH/LEM_domain"/>
</dbReference>
<dbReference type="OMA" id="FCEIPEE"/>
<dbReference type="KEGG" id="ago:AGOS_AER303W"/>
<dbReference type="STRING" id="284811.Q756G3"/>
<feature type="compositionally biased region" description="Polar residues" evidence="7">
    <location>
        <begin position="327"/>
        <end position="343"/>
    </location>
</feature>
<comment type="subcellular location">
    <subcellularLocation>
        <location evidence="1">Nucleus inner membrane</location>
    </subcellularLocation>
</comment>
<dbReference type="GO" id="GO:0034399">
    <property type="term" value="C:nuclear periphery"/>
    <property type="evidence" value="ECO:0000318"/>
    <property type="project" value="GO_Central"/>
</dbReference>
<dbReference type="InterPro" id="IPR018996">
    <property type="entry name" value="Man1/Src1-like_C"/>
</dbReference>
<accession>Q756G3</accession>
<dbReference type="FunCoup" id="Q756G3">
    <property type="interactions" value="54"/>
</dbReference>
<feature type="region of interest" description="Disordered" evidence="7">
    <location>
        <begin position="269"/>
        <end position="495"/>
    </location>
</feature>
<dbReference type="GO" id="GO:0005637">
    <property type="term" value="C:nuclear inner membrane"/>
    <property type="evidence" value="ECO:0000318"/>
    <property type="project" value="GO_Central"/>
</dbReference>
<name>Q756G3_EREGS</name>
<dbReference type="Pfam" id="PF09402">
    <property type="entry name" value="MSC"/>
    <property type="match status" value="1"/>
</dbReference>
<feature type="compositionally biased region" description="Basic and acidic residues" evidence="7">
    <location>
        <begin position="413"/>
        <end position="422"/>
    </location>
</feature>
<evidence type="ECO:0000256" key="1">
    <source>
        <dbReference type="ARBA" id="ARBA00004540"/>
    </source>
</evidence>
<reference evidence="12" key="2">
    <citation type="journal article" date="2013" name="G3 (Bethesda)">
        <title>Genomes of Ashbya fungi isolated from insects reveal four mating-type loci, numerous translocations, lack of transposons, and distinct gene duplications.</title>
        <authorList>
            <person name="Dietrich F.S."/>
            <person name="Voegeli S."/>
            <person name="Kuo S."/>
            <person name="Philippsen P."/>
        </authorList>
    </citation>
    <scope>GENOME REANNOTATION</scope>
    <source>
        <strain evidence="12">ATCC 10895 / CBS 109.51 / FGSC 9923 / NRRL Y-1056</strain>
    </source>
</reference>
<evidence type="ECO:0000259" key="9">
    <source>
        <dbReference type="Pfam" id="PF09402"/>
    </source>
</evidence>